<protein>
    <submittedName>
        <fullName evidence="2">Uncharacterized protein</fullName>
    </submittedName>
</protein>
<dbReference type="Proteomes" id="UP000002217">
    <property type="component" value="Chromosome"/>
</dbReference>
<dbReference type="EMBL" id="CP001720">
    <property type="protein sequence ID" value="ACV63443.1"/>
    <property type="molecule type" value="Genomic_DNA"/>
</dbReference>
<keyword evidence="1" id="KW-0812">Transmembrane</keyword>
<dbReference type="OrthoDB" id="2585693at2"/>
<proteinExistence type="predicted"/>
<dbReference type="AlphaFoldDB" id="C8W147"/>
<evidence type="ECO:0000313" key="3">
    <source>
        <dbReference type="Proteomes" id="UP000002217"/>
    </source>
</evidence>
<reference evidence="2 3" key="1">
    <citation type="journal article" date="2009" name="Stand. Genomic Sci.">
        <title>Complete genome sequence of Desulfotomaculum acetoxidans type strain (5575).</title>
        <authorList>
            <person name="Spring S."/>
            <person name="Lapidus A."/>
            <person name="Schroder M."/>
            <person name="Gleim D."/>
            <person name="Sims D."/>
            <person name="Meincke L."/>
            <person name="Glavina Del Rio T."/>
            <person name="Tice H."/>
            <person name="Copeland A."/>
            <person name="Cheng J.F."/>
            <person name="Lucas S."/>
            <person name="Chen F."/>
            <person name="Nolan M."/>
            <person name="Bruce D."/>
            <person name="Goodwin L."/>
            <person name="Pitluck S."/>
            <person name="Ivanova N."/>
            <person name="Mavromatis K."/>
            <person name="Mikhailova N."/>
            <person name="Pati A."/>
            <person name="Chen A."/>
            <person name="Palaniappan K."/>
            <person name="Land M."/>
            <person name="Hauser L."/>
            <person name="Chang Y.J."/>
            <person name="Jeffries C.D."/>
            <person name="Chain P."/>
            <person name="Saunders E."/>
            <person name="Brettin T."/>
            <person name="Detter J.C."/>
            <person name="Goker M."/>
            <person name="Bristow J."/>
            <person name="Eisen J.A."/>
            <person name="Markowitz V."/>
            <person name="Hugenholtz P."/>
            <person name="Kyrpides N.C."/>
            <person name="Klenk H.P."/>
            <person name="Han C."/>
        </authorList>
    </citation>
    <scope>NUCLEOTIDE SEQUENCE [LARGE SCALE GENOMIC DNA]</scope>
    <source>
        <strain evidence="3">ATCC 49208 / DSM 771 / VKM B-1644</strain>
    </source>
</reference>
<evidence type="ECO:0000256" key="1">
    <source>
        <dbReference type="SAM" id="Phobius"/>
    </source>
</evidence>
<evidence type="ECO:0000313" key="2">
    <source>
        <dbReference type="EMBL" id="ACV63443.1"/>
    </source>
</evidence>
<name>C8W147_DESAS</name>
<sequence>MIAWFEKGVKKKRSIGCVVWPMKIFLALVIVFIAYRLYVMVVLMGEKDRMEQYLKEKYGKEFVIERMGYYHEYLGAPKEIKGIVHPKDDKEFKFDIRKFADGHVWKSRYVYVPYNERYLWLLWAKQAEKPIKGFINSNMFDVVVILPHEDIESVLKGKTIDLSEAKKLFKNKLSLEIQCALFDSGQKGSGQSRLEQVFAIVKSCKDDDFHEISLRAVFFDKSYEQSVEKDFKNYMNSADPTYRKMKVQGAIKIEYRITNINNVNTPDEINNYIDNN</sequence>
<dbReference type="RefSeq" id="WP_015758137.1">
    <property type="nucleotide sequence ID" value="NC_013216.1"/>
</dbReference>
<gene>
    <name evidence="2" type="ordered locus">Dtox_2661</name>
</gene>
<feature type="transmembrane region" description="Helical" evidence="1">
    <location>
        <begin position="24"/>
        <end position="45"/>
    </location>
</feature>
<keyword evidence="3" id="KW-1185">Reference proteome</keyword>
<dbReference type="KEGG" id="dae:Dtox_2661"/>
<keyword evidence="1" id="KW-1133">Transmembrane helix</keyword>
<dbReference type="STRING" id="485916.Dtox_2661"/>
<dbReference type="HOGENOM" id="CLU_1007323_0_0_9"/>
<organism evidence="2 3">
    <name type="scientific">Desulfofarcimen acetoxidans (strain ATCC 49208 / DSM 771 / KCTC 5769 / VKM B-1644 / 5575)</name>
    <name type="common">Desulfotomaculum acetoxidans</name>
    <dbReference type="NCBI Taxonomy" id="485916"/>
    <lineage>
        <taxon>Bacteria</taxon>
        <taxon>Bacillati</taxon>
        <taxon>Bacillota</taxon>
        <taxon>Clostridia</taxon>
        <taxon>Eubacteriales</taxon>
        <taxon>Peptococcaceae</taxon>
        <taxon>Desulfofarcimen</taxon>
    </lineage>
</organism>
<keyword evidence="1" id="KW-0472">Membrane</keyword>
<accession>C8W147</accession>